<comment type="caution">
    <text evidence="12">The sequence shown here is derived from an EMBL/GenBank/DDBJ whole genome shotgun (WGS) entry which is preliminary data.</text>
</comment>
<comment type="catalytic activity">
    <reaction evidence="9">
        <text>adenosine + phosphate = alpha-D-ribose 1-phosphate + adenine</text>
        <dbReference type="Rhea" id="RHEA:27642"/>
        <dbReference type="ChEBI" id="CHEBI:16335"/>
        <dbReference type="ChEBI" id="CHEBI:16708"/>
        <dbReference type="ChEBI" id="CHEBI:43474"/>
        <dbReference type="ChEBI" id="CHEBI:57720"/>
        <dbReference type="EC" id="2.4.2.1"/>
    </reaction>
    <physiologicalReaction direction="left-to-right" evidence="9">
        <dbReference type="Rhea" id="RHEA:27643"/>
    </physiologicalReaction>
</comment>
<dbReference type="SUPFAM" id="SSF64438">
    <property type="entry name" value="CNF1/YfiH-like putative cysteine hydrolases"/>
    <property type="match status" value="1"/>
</dbReference>
<comment type="catalytic activity">
    <reaction evidence="1">
        <text>inosine + phosphate = alpha-D-ribose 1-phosphate + hypoxanthine</text>
        <dbReference type="Rhea" id="RHEA:27646"/>
        <dbReference type="ChEBI" id="CHEBI:17368"/>
        <dbReference type="ChEBI" id="CHEBI:17596"/>
        <dbReference type="ChEBI" id="CHEBI:43474"/>
        <dbReference type="ChEBI" id="CHEBI:57720"/>
        <dbReference type="EC" id="2.4.2.1"/>
    </reaction>
    <physiologicalReaction direction="left-to-right" evidence="1">
        <dbReference type="Rhea" id="RHEA:27647"/>
    </physiologicalReaction>
</comment>
<dbReference type="Gene3D" id="3.60.140.10">
    <property type="entry name" value="CNF1/YfiH-like putative cysteine hydrolases"/>
    <property type="match status" value="1"/>
</dbReference>
<evidence type="ECO:0000256" key="8">
    <source>
        <dbReference type="ARBA" id="ARBA00047989"/>
    </source>
</evidence>
<dbReference type="GO" id="GO:0005507">
    <property type="term" value="F:copper ion binding"/>
    <property type="evidence" value="ECO:0007669"/>
    <property type="project" value="TreeGrafter"/>
</dbReference>
<accession>A0AAE4JUV8</accession>
<evidence type="ECO:0000313" key="12">
    <source>
        <dbReference type="EMBL" id="MDS3859695.1"/>
    </source>
</evidence>
<evidence type="ECO:0000256" key="5">
    <source>
        <dbReference type="ARBA" id="ARBA00022723"/>
    </source>
</evidence>
<keyword evidence="7" id="KW-0862">Zinc</keyword>
<dbReference type="CDD" id="cd16833">
    <property type="entry name" value="YfiH"/>
    <property type="match status" value="1"/>
</dbReference>
<evidence type="ECO:0000313" key="13">
    <source>
        <dbReference type="Proteomes" id="UP001268256"/>
    </source>
</evidence>
<protein>
    <recommendedName>
        <fullName evidence="11">Purine nucleoside phosphorylase</fullName>
    </recommendedName>
</protein>
<evidence type="ECO:0000256" key="2">
    <source>
        <dbReference type="ARBA" id="ARBA00003215"/>
    </source>
</evidence>
<organism evidence="12 13">
    <name type="scientific">Pseudocalidococcus azoricus BACA0444</name>
    <dbReference type="NCBI Taxonomy" id="2918990"/>
    <lineage>
        <taxon>Bacteria</taxon>
        <taxon>Bacillati</taxon>
        <taxon>Cyanobacteriota</taxon>
        <taxon>Cyanophyceae</taxon>
        <taxon>Acaryochloridales</taxon>
        <taxon>Thermosynechococcaceae</taxon>
        <taxon>Pseudocalidococcus</taxon>
        <taxon>Pseudocalidococcus azoricus</taxon>
    </lineage>
</organism>
<dbReference type="InterPro" id="IPR003730">
    <property type="entry name" value="Cu_polyphenol_OxRdtase"/>
</dbReference>
<evidence type="ECO:0000256" key="4">
    <source>
        <dbReference type="ARBA" id="ARBA00022679"/>
    </source>
</evidence>
<evidence type="ECO:0000256" key="10">
    <source>
        <dbReference type="ARBA" id="ARBA00049893"/>
    </source>
</evidence>
<dbReference type="GO" id="GO:0016787">
    <property type="term" value="F:hydrolase activity"/>
    <property type="evidence" value="ECO:0007669"/>
    <property type="project" value="UniProtKB-KW"/>
</dbReference>
<dbReference type="PANTHER" id="PTHR30616:SF2">
    <property type="entry name" value="PURINE NUCLEOSIDE PHOSPHORYLASE LACC1"/>
    <property type="match status" value="1"/>
</dbReference>
<keyword evidence="6" id="KW-0378">Hydrolase</keyword>
<comment type="catalytic activity">
    <reaction evidence="10">
        <text>S-methyl-5'-thioadenosine + phosphate = 5-(methylsulfanyl)-alpha-D-ribose 1-phosphate + adenine</text>
        <dbReference type="Rhea" id="RHEA:11852"/>
        <dbReference type="ChEBI" id="CHEBI:16708"/>
        <dbReference type="ChEBI" id="CHEBI:17509"/>
        <dbReference type="ChEBI" id="CHEBI:43474"/>
        <dbReference type="ChEBI" id="CHEBI:58533"/>
        <dbReference type="EC" id="2.4.2.28"/>
    </reaction>
    <physiologicalReaction direction="left-to-right" evidence="10">
        <dbReference type="Rhea" id="RHEA:11853"/>
    </physiologicalReaction>
</comment>
<evidence type="ECO:0000256" key="6">
    <source>
        <dbReference type="ARBA" id="ARBA00022801"/>
    </source>
</evidence>
<evidence type="ECO:0000256" key="11">
    <source>
        <dbReference type="RuleBase" id="RU361274"/>
    </source>
</evidence>
<name>A0AAE4JUV8_9CYAN</name>
<reference evidence="13" key="1">
    <citation type="submission" date="2023-07" db="EMBL/GenBank/DDBJ databases">
        <authorList>
            <person name="Luz R."/>
            <person name="Cordeiro R."/>
            <person name="Fonseca A."/>
            <person name="Goncalves V."/>
        </authorList>
    </citation>
    <scope>NUCLEOTIDE SEQUENCE [LARGE SCALE GENOMIC DNA]</scope>
    <source>
        <strain evidence="13">BACA0444</strain>
    </source>
</reference>
<comment type="similarity">
    <text evidence="3 11">Belongs to the purine nucleoside phosphorylase YfiH/LACC1 family.</text>
</comment>
<evidence type="ECO:0000256" key="1">
    <source>
        <dbReference type="ARBA" id="ARBA00000553"/>
    </source>
</evidence>
<dbReference type="InterPro" id="IPR038371">
    <property type="entry name" value="Cu_polyphenol_OxRdtase_sf"/>
</dbReference>
<keyword evidence="5" id="KW-0479">Metal-binding</keyword>
<dbReference type="Pfam" id="PF02578">
    <property type="entry name" value="Cu-oxidase_4"/>
    <property type="match status" value="1"/>
</dbReference>
<dbReference type="Proteomes" id="UP001268256">
    <property type="component" value="Unassembled WGS sequence"/>
</dbReference>
<evidence type="ECO:0000256" key="3">
    <source>
        <dbReference type="ARBA" id="ARBA00007353"/>
    </source>
</evidence>
<comment type="catalytic activity">
    <reaction evidence="8">
        <text>adenosine + H2O + H(+) = inosine + NH4(+)</text>
        <dbReference type="Rhea" id="RHEA:24408"/>
        <dbReference type="ChEBI" id="CHEBI:15377"/>
        <dbReference type="ChEBI" id="CHEBI:15378"/>
        <dbReference type="ChEBI" id="CHEBI:16335"/>
        <dbReference type="ChEBI" id="CHEBI:17596"/>
        <dbReference type="ChEBI" id="CHEBI:28938"/>
        <dbReference type="EC" id="3.5.4.4"/>
    </reaction>
    <physiologicalReaction direction="left-to-right" evidence="8">
        <dbReference type="Rhea" id="RHEA:24409"/>
    </physiologicalReaction>
</comment>
<gene>
    <name evidence="12" type="primary">pgeF</name>
    <name evidence="12" type="ORF">RIF25_02625</name>
</gene>
<dbReference type="InterPro" id="IPR011324">
    <property type="entry name" value="Cytotoxic_necrot_fac-like_cat"/>
</dbReference>
<keyword evidence="13" id="KW-1185">Reference proteome</keyword>
<dbReference type="RefSeq" id="WP_322877004.1">
    <property type="nucleotide sequence ID" value="NZ_JAVMIP010000002.1"/>
</dbReference>
<dbReference type="AlphaFoldDB" id="A0AAE4JUV8"/>
<dbReference type="GO" id="GO:0017061">
    <property type="term" value="F:S-methyl-5-thioadenosine phosphorylase activity"/>
    <property type="evidence" value="ECO:0007669"/>
    <property type="project" value="UniProtKB-EC"/>
</dbReference>
<evidence type="ECO:0000256" key="7">
    <source>
        <dbReference type="ARBA" id="ARBA00022833"/>
    </source>
</evidence>
<dbReference type="NCBIfam" id="TIGR00726">
    <property type="entry name" value="peptidoglycan editing factor PgeF"/>
    <property type="match status" value="1"/>
</dbReference>
<proteinExistence type="inferred from homology"/>
<comment type="function">
    <text evidence="2">Purine nucleoside enzyme that catalyzes the phosphorolysis of adenosine and inosine nucleosides, yielding D-ribose 1-phosphate and the respective free bases, adenine and hypoxanthine. Also catalyzes the phosphorolysis of S-methyl-5'-thioadenosine into adenine and S-methyl-5-thio-alpha-D-ribose 1-phosphate. Also has adenosine deaminase activity.</text>
</comment>
<keyword evidence="4" id="KW-0808">Transferase</keyword>
<sequence length="269" mass="29693">MSTEQGWAWQSTQFGGYLTCDLLREFPHGFFTRQFAKQSLVDLTAHLQALAQPFRVKQVHGNLIHSTTDIFDNGITTLDYEVQLPGDALVSSKPDQAVWVCSADCVPLLIADVKTGQVAAIHAGWRGTALGITPLTVQQLQAAGSQTQNLRIALGPAISGQNYQVGLDVAVTVGKSLIPFKQGLTLEERLECLQNLENSPISEDATPGRVRLDVRQVNTLQLEHLGITPDQMSVAPYCTFQDSQWFFSYRRESVKQVQWSGIVSRIPKI</sequence>
<dbReference type="EMBL" id="JAVMIP010000002">
    <property type="protein sequence ID" value="MDS3859695.1"/>
    <property type="molecule type" value="Genomic_DNA"/>
</dbReference>
<dbReference type="PANTHER" id="PTHR30616">
    <property type="entry name" value="UNCHARACTERIZED PROTEIN YFIH"/>
    <property type="match status" value="1"/>
</dbReference>
<evidence type="ECO:0000256" key="9">
    <source>
        <dbReference type="ARBA" id="ARBA00048968"/>
    </source>
</evidence>